<reference evidence="2" key="1">
    <citation type="submission" date="2021-01" db="EMBL/GenBank/DDBJ databases">
        <authorList>
            <person name="Corre E."/>
            <person name="Pelletier E."/>
            <person name="Niang G."/>
            <person name="Scheremetjew M."/>
            <person name="Finn R."/>
            <person name="Kale V."/>
            <person name="Holt S."/>
            <person name="Cochrane G."/>
            <person name="Meng A."/>
            <person name="Brown T."/>
            <person name="Cohen L."/>
        </authorList>
    </citation>
    <scope>NUCLEOTIDE SEQUENCE</scope>
    <source>
        <strain evidence="2">CCMP281</strain>
    </source>
</reference>
<dbReference type="EMBL" id="HBHX01051419">
    <property type="protein sequence ID" value="CAE0130880.1"/>
    <property type="molecule type" value="Transcribed_RNA"/>
</dbReference>
<evidence type="ECO:0000313" key="2">
    <source>
        <dbReference type="EMBL" id="CAE0130880.1"/>
    </source>
</evidence>
<keyword evidence="1" id="KW-1133">Transmembrane helix</keyword>
<keyword evidence="1" id="KW-0472">Membrane</keyword>
<gene>
    <name evidence="2" type="ORF">HERI1096_LOCUS28389</name>
</gene>
<proteinExistence type="predicted"/>
<evidence type="ECO:0000256" key="1">
    <source>
        <dbReference type="SAM" id="Phobius"/>
    </source>
</evidence>
<organism evidence="2">
    <name type="scientific">Haptolina ericina</name>
    <dbReference type="NCBI Taxonomy" id="156174"/>
    <lineage>
        <taxon>Eukaryota</taxon>
        <taxon>Haptista</taxon>
        <taxon>Haptophyta</taxon>
        <taxon>Prymnesiophyceae</taxon>
        <taxon>Prymnesiales</taxon>
        <taxon>Prymnesiaceae</taxon>
        <taxon>Haptolina</taxon>
    </lineage>
</organism>
<keyword evidence="1" id="KW-0812">Transmembrane</keyword>
<feature type="transmembrane region" description="Helical" evidence="1">
    <location>
        <begin position="63"/>
        <end position="84"/>
    </location>
</feature>
<dbReference type="AlphaFoldDB" id="A0A7S3BF17"/>
<sequence>MSAVSPDVLEQGTAMSSALPVGAPLTKSDSMHMIKSDSTTRLMSEGHDARIGVISTKSICLDALLFITYSTIAVVCVFSIGLFAQAWSMRRAYSSPYV</sequence>
<accession>A0A7S3BF17</accession>
<protein>
    <submittedName>
        <fullName evidence="2">Uncharacterized protein</fullName>
    </submittedName>
</protein>
<name>A0A7S3BF17_9EUKA</name>